<dbReference type="Gene3D" id="2.60.20.10">
    <property type="entry name" value="Crystallins"/>
    <property type="match status" value="2"/>
</dbReference>
<dbReference type="SUPFAM" id="SSF49695">
    <property type="entry name" value="gamma-Crystallin-like"/>
    <property type="match status" value="2"/>
</dbReference>
<evidence type="ECO:0000256" key="2">
    <source>
        <dbReference type="ARBA" id="ARBA00022737"/>
    </source>
</evidence>
<dbReference type="AlphaFoldDB" id="A0A850EQE2"/>
<dbReference type="PANTHER" id="PTHR48174">
    <property type="entry name" value="DUF946 FAMILY PROTEIN"/>
    <property type="match status" value="1"/>
</dbReference>
<keyword evidence="4" id="KW-0732">Signal</keyword>
<evidence type="ECO:0000256" key="4">
    <source>
        <dbReference type="SAM" id="SignalP"/>
    </source>
</evidence>
<protein>
    <submittedName>
        <fullName evidence="6">Vps62-related protein</fullName>
    </submittedName>
</protein>
<dbReference type="Pfam" id="PF06101">
    <property type="entry name" value="Vps62"/>
    <property type="match status" value="1"/>
</dbReference>
<feature type="signal peptide" evidence="4">
    <location>
        <begin position="1"/>
        <end position="26"/>
    </location>
</feature>
<dbReference type="Proteomes" id="UP000564806">
    <property type="component" value="Unassembled WGS sequence"/>
</dbReference>
<dbReference type="RefSeq" id="WP_175372462.1">
    <property type="nucleotide sequence ID" value="NZ_JABWCS010000212.1"/>
</dbReference>
<sequence length="511" mass="56132">MTIKSLLATSFLAVSLILPVAKPAMAEEAQPALAEENQSALAADNSAVTVYRDGDFSGISQQFGIGLYNVNELNVVGNDKISSVKVASGYRLTLYRDKDFSGDTKQLTKDASWLDDFNDATSSLKVEKIGGPNKPVIAYSNSPYGGFEQQFDIGDYNVDDLKAGVGNDAISAIRIAPGYKVTLFKDYNYSGASKVLTADAIYVGSDINDSVSSLKVEAISPQDSTTRAVPGNAYSDTAKREILRTFAPRIWFAQGETYFPASVEFTLPHLDRYINPGSGLYEFKTKTELNPYTLKLPYFSGDLATAPIYAFWVEKEYNNVDLVYFQYSAYDLGKTVFGTEVGDHVGDWERVTVRLAKFTDQGTNYIKPVQVYYGAHSFGTTYNWNEVDKVNNTHPVAYSAFGSHGMWKDPGNHVYKELVVTQLIDVANQGTAWDTWNNIQAFQYYPNSLTGNGLGNAWPSWLDRDYSNPNSLSVYKFGNPAQGSFFGQPLLAGGPTGPQEKGALTNDVVLD</sequence>
<feature type="region of interest" description="Disordered" evidence="3">
    <location>
        <begin position="488"/>
        <end position="511"/>
    </location>
</feature>
<organism evidence="6 7">
    <name type="scientific">Paenibacillus agri</name>
    <dbReference type="NCBI Taxonomy" id="2744309"/>
    <lineage>
        <taxon>Bacteria</taxon>
        <taxon>Bacillati</taxon>
        <taxon>Bacillota</taxon>
        <taxon>Bacilli</taxon>
        <taxon>Bacillales</taxon>
        <taxon>Paenibacillaceae</taxon>
        <taxon>Paenibacillus</taxon>
    </lineage>
</organism>
<dbReference type="InterPro" id="IPR011024">
    <property type="entry name" value="G_crystallin-like"/>
</dbReference>
<keyword evidence="2" id="KW-0677">Repeat</keyword>
<feature type="chain" id="PRO_5032838740" evidence="4">
    <location>
        <begin position="27"/>
        <end position="511"/>
    </location>
</feature>
<feature type="domain" description="Beta/gamma crystallin 'Greek key'" evidence="5">
    <location>
        <begin position="46"/>
        <end position="88"/>
    </location>
</feature>
<accession>A0A850EQE2</accession>
<dbReference type="InterPro" id="IPR009291">
    <property type="entry name" value="Vps62"/>
</dbReference>
<dbReference type="EMBL" id="JABWCS010000212">
    <property type="protein sequence ID" value="NUU61959.1"/>
    <property type="molecule type" value="Genomic_DNA"/>
</dbReference>
<evidence type="ECO:0000313" key="7">
    <source>
        <dbReference type="Proteomes" id="UP000564806"/>
    </source>
</evidence>
<keyword evidence="7" id="KW-1185">Reference proteome</keyword>
<comment type="caution">
    <text evidence="6">The sequence shown here is derived from an EMBL/GenBank/DDBJ whole genome shotgun (WGS) entry which is preliminary data.</text>
</comment>
<dbReference type="PROSITE" id="PS50915">
    <property type="entry name" value="CRYSTALLIN_BETA_GAMMA"/>
    <property type="match status" value="1"/>
</dbReference>
<evidence type="ECO:0000259" key="5">
    <source>
        <dbReference type="PROSITE" id="PS50915"/>
    </source>
</evidence>
<evidence type="ECO:0000313" key="6">
    <source>
        <dbReference type="EMBL" id="NUU61959.1"/>
    </source>
</evidence>
<reference evidence="6" key="1">
    <citation type="submission" date="2020-06" db="EMBL/GenBank/DDBJ databases">
        <title>Paenibacillus sp. nov., isolated from soil.</title>
        <authorList>
            <person name="Seo Y.L."/>
        </authorList>
    </citation>
    <scope>NUCLEOTIDE SEQUENCE [LARGE SCALE GENOMIC DNA]</scope>
    <source>
        <strain evidence="6">JW14</strain>
    </source>
</reference>
<name>A0A850EQE2_9BACL</name>
<dbReference type="InterPro" id="IPR001064">
    <property type="entry name" value="Beta/gamma_crystallin"/>
</dbReference>
<evidence type="ECO:0000256" key="3">
    <source>
        <dbReference type="SAM" id="MobiDB-lite"/>
    </source>
</evidence>
<comment type="similarity">
    <text evidence="1">Belongs to the beta/gamma-crystallin family.</text>
</comment>
<proteinExistence type="inferred from homology"/>
<gene>
    <name evidence="6" type="ORF">HPT30_16565</name>
</gene>
<dbReference type="PANTHER" id="PTHR48174:SF5">
    <property type="entry name" value="VACUOLAR PROTEIN SORTING-ASSOCIATED PROTEIN 62"/>
    <property type="match status" value="1"/>
</dbReference>
<evidence type="ECO:0000256" key="1">
    <source>
        <dbReference type="ARBA" id="ARBA00009646"/>
    </source>
</evidence>